<dbReference type="PANTHER" id="PTHR24198:SF165">
    <property type="entry name" value="ANKYRIN REPEAT-CONTAINING PROTEIN-RELATED"/>
    <property type="match status" value="1"/>
</dbReference>
<feature type="compositionally biased region" description="Polar residues" evidence="4">
    <location>
        <begin position="648"/>
        <end position="663"/>
    </location>
</feature>
<dbReference type="PANTHER" id="PTHR24198">
    <property type="entry name" value="ANKYRIN REPEAT AND PROTEIN KINASE DOMAIN-CONTAINING PROTEIN"/>
    <property type="match status" value="1"/>
</dbReference>
<dbReference type="SUPFAM" id="SSF48403">
    <property type="entry name" value="Ankyrin repeat"/>
    <property type="match status" value="1"/>
</dbReference>
<evidence type="ECO:0000256" key="2">
    <source>
        <dbReference type="ARBA" id="ARBA00023043"/>
    </source>
</evidence>
<feature type="repeat" description="ANK" evidence="3">
    <location>
        <begin position="365"/>
        <end position="397"/>
    </location>
</feature>
<gene>
    <name evidence="6" type="ORF">PF008_g18644</name>
</gene>
<organism evidence="6 7">
    <name type="scientific">Phytophthora fragariae</name>
    <dbReference type="NCBI Taxonomy" id="53985"/>
    <lineage>
        <taxon>Eukaryota</taxon>
        <taxon>Sar</taxon>
        <taxon>Stramenopiles</taxon>
        <taxon>Oomycota</taxon>
        <taxon>Peronosporomycetes</taxon>
        <taxon>Peronosporales</taxon>
        <taxon>Peronosporaceae</taxon>
        <taxon>Phytophthora</taxon>
    </lineage>
</organism>
<dbReference type="PROSITE" id="PS50088">
    <property type="entry name" value="ANK_REPEAT"/>
    <property type="match status" value="2"/>
</dbReference>
<comment type="caution">
    <text evidence="6">The sequence shown here is derived from an EMBL/GenBank/DDBJ whole genome shotgun (WGS) entry which is preliminary data.</text>
</comment>
<dbReference type="SMART" id="SM00248">
    <property type="entry name" value="ANK"/>
    <property type="match status" value="5"/>
</dbReference>
<protein>
    <recommendedName>
        <fullName evidence="5">WW domain-containing protein</fullName>
    </recommendedName>
</protein>
<evidence type="ECO:0000256" key="1">
    <source>
        <dbReference type="ARBA" id="ARBA00022737"/>
    </source>
</evidence>
<feature type="compositionally biased region" description="Basic residues" evidence="4">
    <location>
        <begin position="632"/>
        <end position="647"/>
    </location>
</feature>
<dbReference type="PROSITE" id="PS50297">
    <property type="entry name" value="ANK_REP_REGION"/>
    <property type="match status" value="2"/>
</dbReference>
<dbReference type="Proteomes" id="UP000486351">
    <property type="component" value="Unassembled WGS sequence"/>
</dbReference>
<dbReference type="Pfam" id="PF00397">
    <property type="entry name" value="WW"/>
    <property type="match status" value="1"/>
</dbReference>
<dbReference type="SUPFAM" id="SSF51045">
    <property type="entry name" value="WW domain"/>
    <property type="match status" value="1"/>
</dbReference>
<dbReference type="InterPro" id="IPR002110">
    <property type="entry name" value="Ankyrin_rpt"/>
</dbReference>
<dbReference type="InterPro" id="IPR036770">
    <property type="entry name" value="Ankyrin_rpt-contain_sf"/>
</dbReference>
<dbReference type="CDD" id="cd00201">
    <property type="entry name" value="WW"/>
    <property type="match status" value="1"/>
</dbReference>
<evidence type="ECO:0000313" key="6">
    <source>
        <dbReference type="EMBL" id="KAE9317847.1"/>
    </source>
</evidence>
<evidence type="ECO:0000259" key="5">
    <source>
        <dbReference type="PROSITE" id="PS50020"/>
    </source>
</evidence>
<reference evidence="6 7" key="1">
    <citation type="submission" date="2018-09" db="EMBL/GenBank/DDBJ databases">
        <title>Genomic investigation of the strawberry pathogen Phytophthora fragariae indicates pathogenicity is determined by transcriptional variation in three key races.</title>
        <authorList>
            <person name="Adams T.M."/>
            <person name="Armitage A.D."/>
            <person name="Sobczyk M.K."/>
            <person name="Bates H.J."/>
            <person name="Dunwell J.M."/>
            <person name="Nellist C.F."/>
            <person name="Harrison R.J."/>
        </authorList>
    </citation>
    <scope>NUCLEOTIDE SEQUENCE [LARGE SCALE GENOMIC DNA]</scope>
    <source>
        <strain evidence="6 7">NOV-77</strain>
    </source>
</reference>
<feature type="region of interest" description="Disordered" evidence="4">
    <location>
        <begin position="623"/>
        <end position="663"/>
    </location>
</feature>
<dbReference type="InterPro" id="IPR036020">
    <property type="entry name" value="WW_dom_sf"/>
</dbReference>
<keyword evidence="1" id="KW-0677">Repeat</keyword>
<evidence type="ECO:0000256" key="4">
    <source>
        <dbReference type="SAM" id="MobiDB-lite"/>
    </source>
</evidence>
<evidence type="ECO:0000256" key="3">
    <source>
        <dbReference type="PROSITE-ProRule" id="PRU00023"/>
    </source>
</evidence>
<dbReference type="EMBL" id="QXFY01001435">
    <property type="protein sequence ID" value="KAE9317847.1"/>
    <property type="molecule type" value="Genomic_DNA"/>
</dbReference>
<name>A0A6G0R4W1_9STRA</name>
<dbReference type="PROSITE" id="PS01159">
    <property type="entry name" value="WW_DOMAIN_1"/>
    <property type="match status" value="1"/>
</dbReference>
<sequence>MAVVPEVEAALASLVDAVVSSVDRIEETAPNVDVLPIGGYLWKFPSEGSNRFGINNKANPPPAPQIREYPRKCDRCGMCWVSDHRYELDHLRQCRIREGAEVCEDIKLNAANLGVARPVWCEVDGSFSRLEWRHNREVNGGDSTASATNFVAFADITEVSVLDEPANSFKIVATDGRSVVFQWRPGNDGFEAEWDLVPYRLELDAHQWQEYLDELSKYARHSPFDESTAQSAGILLTDNPSDKLVESCFEEITCLLVDEGRVEDPGGCRLQSRIGFVLEKYGLGLQVGLLYDKDGDSLIHAAINLNLGVKAPAIVSTLLNMGIDCNLQNHEGECPLLLIAASGDLATASVLLGLPSIKVDLPCAFGVTAFHAAANAGDVKMLQLLCDAGAEPEVRDENGWTALHYAAACPTGPEALHFLCELLPDGFIDTQCSEGNTALHVAAGCGCLDNVCALLETAANPHVCNFNEESAYHLALRNNHIQCAVVINGYQCVPVTSYTLPALTSTMESAVAEVAAATSRDWPEGGEWIKSFTEDGHAYYYNSVTGESSWYKPGEHQLPSGWQSVEYEEAGSSVYDKRCDNDSYKLSPDHGGCSILGEDTGQQLPLCLIPMVSPLTSLDNPTAAAKYEAARRSARKERKRRRSRLHSGNRQSLPQSTGSWLPG</sequence>
<accession>A0A6G0R4W1</accession>
<dbReference type="InterPro" id="IPR001202">
    <property type="entry name" value="WW_dom"/>
</dbReference>
<feature type="repeat" description="ANK" evidence="3">
    <location>
        <begin position="434"/>
        <end position="466"/>
    </location>
</feature>
<keyword evidence="2 3" id="KW-0040">ANK repeat</keyword>
<feature type="domain" description="WW" evidence="5">
    <location>
        <begin position="528"/>
        <end position="555"/>
    </location>
</feature>
<dbReference type="PROSITE" id="PS50020">
    <property type="entry name" value="WW_DOMAIN_2"/>
    <property type="match status" value="1"/>
</dbReference>
<dbReference type="Pfam" id="PF12796">
    <property type="entry name" value="Ank_2"/>
    <property type="match status" value="1"/>
</dbReference>
<evidence type="ECO:0000313" key="7">
    <source>
        <dbReference type="Proteomes" id="UP000486351"/>
    </source>
</evidence>
<dbReference type="Gene3D" id="1.25.40.20">
    <property type="entry name" value="Ankyrin repeat-containing domain"/>
    <property type="match status" value="2"/>
</dbReference>
<dbReference type="AlphaFoldDB" id="A0A6G0R4W1"/>
<proteinExistence type="predicted"/>
<dbReference type="Gene3D" id="2.20.70.10">
    <property type="match status" value="1"/>
</dbReference>
<dbReference type="SMART" id="SM00456">
    <property type="entry name" value="WW"/>
    <property type="match status" value="1"/>
</dbReference>